<keyword evidence="4" id="KW-1185">Reference proteome</keyword>
<evidence type="ECO:0000313" key="4">
    <source>
        <dbReference type="Proteomes" id="UP000214365"/>
    </source>
</evidence>
<sequence length="680" mass="74236">MSSAGAETPVAGNGVSRTDSHNHDLNSRDEAVLPLLPLQVLAEVQRRRNETQPGESGLLQTIYGVKQAVQLTADDEDKLRLSARPLCREWLKLMPSLGFRMLQIAILAVILAFGGKQQAFNLSDDQVGQNIDVSVDIQLAVFGVVNKLLDYLIDTALDHAVSVTLTLWMACSISDRFAGIKIDDFSMKEELSKPWIAIWACLQRCRKGDSCLFSIARGLLCLAVSLSVVLQGASVNTIGMPKARWAPTYTSGVPGAGNTLELPLMRIVSANVDGFWSQAEAMTGEPTADAIGQIVAGLEASATFIGLSGLRNAMNNDRTQPGWYEAYKSSGSYITGIHVPTNTSQSSIQTVSLQFGGINAIWQSQSLYGNAWARGSTGYTGNLNLTLPFLETVCAPSTNLTTTANNTMLAQHPVDMNSTKAMIQVLVGASGSFTGANCSVTLRQGLFPTAVWIVDGNSPDASLTNYNNSWWLTNDPLNPPIYMFPSTLDDTAFVADLADIFNGISPNLFGLIQRGPSLTDHLVALSRQFVSLNRTAWNSEAAGMTPIIGTMLSQILSTATWEEEGDPDNATVINRPVIWQTYGSSPRLGWEWTIALALAVILIVTVWDIFLIFYYHFSGAPVTDPGDLWLRKPEGIQGMGTKELFEKVYYLRETDREVFITVDRDAGKVLRRDSEYTWRH</sequence>
<evidence type="ECO:0000313" key="3">
    <source>
        <dbReference type="EMBL" id="OKL61122.1"/>
    </source>
</evidence>
<dbReference type="AlphaFoldDB" id="A0A225AI51"/>
<name>A0A225AI51_TALAT</name>
<dbReference type="OrthoDB" id="4521923at2759"/>
<dbReference type="RefSeq" id="XP_020121243.1">
    <property type="nucleotide sequence ID" value="XM_020265577.1"/>
</dbReference>
<proteinExistence type="predicted"/>
<gene>
    <name evidence="3" type="ORF">UA08_03094</name>
</gene>
<feature type="region of interest" description="Disordered" evidence="1">
    <location>
        <begin position="1"/>
        <end position="24"/>
    </location>
</feature>
<keyword evidence="2" id="KW-1133">Transmembrane helix</keyword>
<evidence type="ECO:0000256" key="2">
    <source>
        <dbReference type="SAM" id="Phobius"/>
    </source>
</evidence>
<accession>A0A225AI51</accession>
<evidence type="ECO:0000256" key="1">
    <source>
        <dbReference type="SAM" id="MobiDB-lite"/>
    </source>
</evidence>
<reference evidence="3 4" key="1">
    <citation type="submission" date="2015-06" db="EMBL/GenBank/DDBJ databases">
        <title>Talaromyces atroroseus IBT 11181 draft genome.</title>
        <authorList>
            <person name="Rasmussen K.B."/>
            <person name="Rasmussen S."/>
            <person name="Petersen B."/>
            <person name="Sicheritz-Ponten T."/>
            <person name="Mortensen U.H."/>
            <person name="Thrane U."/>
        </authorList>
    </citation>
    <scope>NUCLEOTIDE SEQUENCE [LARGE SCALE GENOMIC DNA]</scope>
    <source>
        <strain evidence="3 4">IBT 11181</strain>
    </source>
</reference>
<dbReference type="GeneID" id="31002849"/>
<dbReference type="EMBL" id="LFMY01000004">
    <property type="protein sequence ID" value="OKL61122.1"/>
    <property type="molecule type" value="Genomic_DNA"/>
</dbReference>
<keyword evidence="2" id="KW-0472">Membrane</keyword>
<feature type="transmembrane region" description="Helical" evidence="2">
    <location>
        <begin position="592"/>
        <end position="615"/>
    </location>
</feature>
<organism evidence="3 4">
    <name type="scientific">Talaromyces atroroseus</name>
    <dbReference type="NCBI Taxonomy" id="1441469"/>
    <lineage>
        <taxon>Eukaryota</taxon>
        <taxon>Fungi</taxon>
        <taxon>Dikarya</taxon>
        <taxon>Ascomycota</taxon>
        <taxon>Pezizomycotina</taxon>
        <taxon>Eurotiomycetes</taxon>
        <taxon>Eurotiomycetidae</taxon>
        <taxon>Eurotiales</taxon>
        <taxon>Trichocomaceae</taxon>
        <taxon>Talaromyces</taxon>
        <taxon>Talaromyces sect. Trachyspermi</taxon>
    </lineage>
</organism>
<keyword evidence="2" id="KW-0812">Transmembrane</keyword>
<protein>
    <submittedName>
        <fullName evidence="3">Uncharacterized protein</fullName>
    </submittedName>
</protein>
<comment type="caution">
    <text evidence="3">The sequence shown here is derived from an EMBL/GenBank/DDBJ whole genome shotgun (WGS) entry which is preliminary data.</text>
</comment>
<dbReference type="Proteomes" id="UP000214365">
    <property type="component" value="Unassembled WGS sequence"/>
</dbReference>